<proteinExistence type="predicted"/>
<protein>
    <recommendedName>
        <fullName evidence="1">Retroviral polymerase SH3-like domain-containing protein</fullName>
    </recommendedName>
</protein>
<sequence>MHIWGCPAEARIYNPHEKKLDSRIVSGYFIGYPENSKGYRFYCPNHSTRIVETGNARFLENGENSESNELRKVEIEEIRVDIPLPFLPMEIIAPQPYVFVKDHEQHDGDSSLPPKNIAIENDVESPQPAALRRYQRERKYAISDDYVVYLQESDFDIGIRKDLVSYQSDLGFERWKAAKKVMRYLEGTKDYMLTYVTSIKANGGISWQSKKQSIIASSTMEAEFIACFEASNHALWLRNFILGLGVVDSIAKPLKIFFDNTATVFFLKNGKFSSGSKAMDLKYLVVRERVQKQQVSIENISTTFMIADPLTKG</sequence>
<dbReference type="AlphaFoldDB" id="A0A803LZ05"/>
<evidence type="ECO:0000313" key="2">
    <source>
        <dbReference type="EnsemblPlants" id="AUR62020706-RA:cds"/>
    </source>
</evidence>
<organism evidence="2 3">
    <name type="scientific">Chenopodium quinoa</name>
    <name type="common">Quinoa</name>
    <dbReference type="NCBI Taxonomy" id="63459"/>
    <lineage>
        <taxon>Eukaryota</taxon>
        <taxon>Viridiplantae</taxon>
        <taxon>Streptophyta</taxon>
        <taxon>Embryophyta</taxon>
        <taxon>Tracheophyta</taxon>
        <taxon>Spermatophyta</taxon>
        <taxon>Magnoliopsida</taxon>
        <taxon>eudicotyledons</taxon>
        <taxon>Gunneridae</taxon>
        <taxon>Pentapetalae</taxon>
        <taxon>Caryophyllales</taxon>
        <taxon>Chenopodiaceae</taxon>
        <taxon>Chenopodioideae</taxon>
        <taxon>Atripliceae</taxon>
        <taxon>Chenopodium</taxon>
    </lineage>
</organism>
<dbReference type="PANTHER" id="PTHR11439:SF467">
    <property type="entry name" value="INTEGRASE CATALYTIC DOMAIN-CONTAINING PROTEIN"/>
    <property type="match status" value="1"/>
</dbReference>
<dbReference type="EnsemblPlants" id="AUR62020706-RA">
    <property type="protein sequence ID" value="AUR62020706-RA:cds"/>
    <property type="gene ID" value="AUR62020706"/>
</dbReference>
<reference evidence="2" key="1">
    <citation type="journal article" date="2017" name="Nature">
        <title>The genome of Chenopodium quinoa.</title>
        <authorList>
            <person name="Jarvis D.E."/>
            <person name="Ho Y.S."/>
            <person name="Lightfoot D.J."/>
            <person name="Schmoeckel S.M."/>
            <person name="Li B."/>
            <person name="Borm T.J.A."/>
            <person name="Ohyanagi H."/>
            <person name="Mineta K."/>
            <person name="Michell C.T."/>
            <person name="Saber N."/>
            <person name="Kharbatia N.M."/>
            <person name="Rupper R.R."/>
            <person name="Sharp A.R."/>
            <person name="Dally N."/>
            <person name="Boughton B.A."/>
            <person name="Woo Y.H."/>
            <person name="Gao G."/>
            <person name="Schijlen E.G.W.M."/>
            <person name="Guo X."/>
            <person name="Momin A.A."/>
            <person name="Negrao S."/>
            <person name="Al-Babili S."/>
            <person name="Gehring C."/>
            <person name="Roessner U."/>
            <person name="Jung C."/>
            <person name="Murphy K."/>
            <person name="Arold S.T."/>
            <person name="Gojobori T."/>
            <person name="van der Linden C.G."/>
            <person name="van Loo E.N."/>
            <person name="Jellen E.N."/>
            <person name="Maughan P.J."/>
            <person name="Tester M."/>
        </authorList>
    </citation>
    <scope>NUCLEOTIDE SEQUENCE [LARGE SCALE GENOMIC DNA]</scope>
    <source>
        <strain evidence="2">cv. PI 614886</strain>
    </source>
</reference>
<dbReference type="CDD" id="cd09272">
    <property type="entry name" value="RNase_HI_RT_Ty1"/>
    <property type="match status" value="1"/>
</dbReference>
<keyword evidence="3" id="KW-1185">Reference proteome</keyword>
<dbReference type="Pfam" id="PF25597">
    <property type="entry name" value="SH3_retrovirus"/>
    <property type="match status" value="1"/>
</dbReference>
<dbReference type="OMA" id="FEASNHA"/>
<dbReference type="PANTHER" id="PTHR11439">
    <property type="entry name" value="GAG-POL-RELATED RETROTRANSPOSON"/>
    <property type="match status" value="1"/>
</dbReference>
<evidence type="ECO:0000313" key="3">
    <source>
        <dbReference type="Proteomes" id="UP000596660"/>
    </source>
</evidence>
<dbReference type="InterPro" id="IPR057670">
    <property type="entry name" value="SH3_retrovirus"/>
</dbReference>
<dbReference type="Proteomes" id="UP000596660">
    <property type="component" value="Unplaced"/>
</dbReference>
<feature type="domain" description="Retroviral polymerase SH3-like" evidence="1">
    <location>
        <begin position="6"/>
        <end position="67"/>
    </location>
</feature>
<reference evidence="2" key="2">
    <citation type="submission" date="2021-03" db="UniProtKB">
        <authorList>
            <consortium name="EnsemblPlants"/>
        </authorList>
    </citation>
    <scope>IDENTIFICATION</scope>
</reference>
<accession>A0A803LZ05</accession>
<name>A0A803LZ05_CHEQI</name>
<dbReference type="Gramene" id="AUR62020706-RA">
    <property type="protein sequence ID" value="AUR62020706-RA:cds"/>
    <property type="gene ID" value="AUR62020706"/>
</dbReference>
<evidence type="ECO:0000259" key="1">
    <source>
        <dbReference type="Pfam" id="PF25597"/>
    </source>
</evidence>